<evidence type="ECO:0000256" key="2">
    <source>
        <dbReference type="ARBA" id="ARBA00022801"/>
    </source>
</evidence>
<protein>
    <submittedName>
        <fullName evidence="5">N-carbamoyl-L-amino-acid hydrolase</fullName>
        <ecNumber evidence="5">3.5.1.87</ecNumber>
    </submittedName>
</protein>
<comment type="cofactor">
    <cofactor evidence="3">
        <name>Zn(2+)</name>
        <dbReference type="ChEBI" id="CHEBI:29105"/>
    </cofactor>
    <text evidence="3">Binds 2 Zn(2+) ions per subunit.</text>
</comment>
<comment type="caution">
    <text evidence="5">The sequence shown here is derived from an EMBL/GenBank/DDBJ whole genome shotgun (WGS) entry which is preliminary data.</text>
</comment>
<feature type="binding site" evidence="3">
    <location>
        <position position="199"/>
    </location>
    <ligand>
        <name>Zn(2+)</name>
        <dbReference type="ChEBI" id="CHEBI:29105"/>
        <label>1</label>
    </ligand>
</feature>
<comment type="similarity">
    <text evidence="1">Belongs to the peptidase M20 family.</text>
</comment>
<organism evidence="5 6">
    <name type="scientific">Saccharopolyspora phatthalungensis</name>
    <dbReference type="NCBI Taxonomy" id="664693"/>
    <lineage>
        <taxon>Bacteria</taxon>
        <taxon>Bacillati</taxon>
        <taxon>Actinomycetota</taxon>
        <taxon>Actinomycetes</taxon>
        <taxon>Pseudonocardiales</taxon>
        <taxon>Pseudonocardiaceae</taxon>
        <taxon>Saccharopolyspora</taxon>
    </lineage>
</organism>
<evidence type="ECO:0000256" key="3">
    <source>
        <dbReference type="PIRSR" id="PIRSR001235-1"/>
    </source>
</evidence>
<dbReference type="InterPro" id="IPR002933">
    <property type="entry name" value="Peptidase_M20"/>
</dbReference>
<keyword evidence="3" id="KW-0479">Metal-binding</keyword>
<name>A0A840QID4_9PSEU</name>
<dbReference type="EMBL" id="JACHIW010000003">
    <property type="protein sequence ID" value="MBB5159870.1"/>
    <property type="molecule type" value="Genomic_DNA"/>
</dbReference>
<keyword evidence="3" id="KW-0862">Zinc</keyword>
<dbReference type="GO" id="GO:0016813">
    <property type="term" value="F:hydrolase activity, acting on carbon-nitrogen (but not peptide) bonds, in linear amidines"/>
    <property type="evidence" value="ECO:0007669"/>
    <property type="project" value="InterPro"/>
</dbReference>
<feature type="binding site" evidence="4">
    <location>
        <position position="295"/>
    </location>
    <ligand>
        <name>allantoate</name>
        <dbReference type="ChEBI" id="CHEBI:17536"/>
    </ligand>
</feature>
<evidence type="ECO:0000256" key="4">
    <source>
        <dbReference type="PIRSR" id="PIRSR001235-2"/>
    </source>
</evidence>
<dbReference type="RefSeq" id="WP_246472206.1">
    <property type="nucleotide sequence ID" value="NZ_JACHIW010000003.1"/>
</dbReference>
<proteinExistence type="inferred from homology"/>
<evidence type="ECO:0000313" key="5">
    <source>
        <dbReference type="EMBL" id="MBB5159870.1"/>
    </source>
</evidence>
<dbReference type="Gene3D" id="3.30.70.360">
    <property type="match status" value="1"/>
</dbReference>
<dbReference type="Pfam" id="PF01546">
    <property type="entry name" value="Peptidase_M20"/>
    <property type="match status" value="1"/>
</dbReference>
<dbReference type="SUPFAM" id="SSF55031">
    <property type="entry name" value="Bacterial exopeptidase dimerisation domain"/>
    <property type="match status" value="1"/>
</dbReference>
<dbReference type="AlphaFoldDB" id="A0A840QID4"/>
<evidence type="ECO:0000256" key="1">
    <source>
        <dbReference type="ARBA" id="ARBA00006153"/>
    </source>
</evidence>
<feature type="binding site" evidence="3">
    <location>
        <position position="134"/>
    </location>
    <ligand>
        <name>Zn(2+)</name>
        <dbReference type="ChEBI" id="CHEBI:29105"/>
        <label>2</label>
    </ligand>
</feature>
<evidence type="ECO:0000313" key="6">
    <source>
        <dbReference type="Proteomes" id="UP000584374"/>
    </source>
</evidence>
<dbReference type="PANTHER" id="PTHR32494:SF5">
    <property type="entry name" value="ALLANTOATE AMIDOHYDROLASE"/>
    <property type="match status" value="1"/>
</dbReference>
<feature type="binding site" evidence="3">
    <location>
        <position position="88"/>
    </location>
    <ligand>
        <name>Zn(2+)</name>
        <dbReference type="ChEBI" id="CHEBI:29105"/>
        <label>1</label>
    </ligand>
</feature>
<dbReference type="SUPFAM" id="SSF53187">
    <property type="entry name" value="Zn-dependent exopeptidases"/>
    <property type="match status" value="1"/>
</dbReference>
<feature type="binding site" evidence="4">
    <location>
        <position position="224"/>
    </location>
    <ligand>
        <name>allantoate</name>
        <dbReference type="ChEBI" id="CHEBI:17536"/>
    </ligand>
</feature>
<dbReference type="Proteomes" id="UP000584374">
    <property type="component" value="Unassembled WGS sequence"/>
</dbReference>
<dbReference type="Gene3D" id="3.40.630.10">
    <property type="entry name" value="Zn peptidases"/>
    <property type="match status" value="1"/>
</dbReference>
<dbReference type="NCBIfam" id="TIGR01879">
    <property type="entry name" value="hydantase"/>
    <property type="match status" value="1"/>
</dbReference>
<accession>A0A840QID4</accession>
<dbReference type="NCBIfam" id="NF006770">
    <property type="entry name" value="PRK09290.1-4"/>
    <property type="match status" value="1"/>
</dbReference>
<feature type="binding site" evidence="3">
    <location>
        <position position="99"/>
    </location>
    <ligand>
        <name>Zn(2+)</name>
        <dbReference type="ChEBI" id="CHEBI:29105"/>
        <label>2</label>
    </ligand>
</feature>
<dbReference type="GO" id="GO:0046872">
    <property type="term" value="F:metal ion binding"/>
    <property type="evidence" value="ECO:0007669"/>
    <property type="project" value="UniProtKB-KW"/>
</dbReference>
<dbReference type="InterPro" id="IPR036264">
    <property type="entry name" value="Bact_exopeptidase_dim_dom"/>
</dbReference>
<feature type="binding site" evidence="3">
    <location>
        <position position="385"/>
    </location>
    <ligand>
        <name>Zn(2+)</name>
        <dbReference type="ChEBI" id="CHEBI:29105"/>
        <label>2</label>
    </ligand>
</feature>
<sequence>MHTDIPTTREHDLRDRVDELLASLADIGRDPATGGYRRFAWTDTDRLCRAWFADQAQRRGMTVEVDHNGNQWAWLGQPGPGSVAMGSHLDSVPDGGAFDGPLGVISAFLAIDVLRARGTLLTRPLAVANFADEEGARFGLACVGSRLTAGMLEPEQARNLRDASGTTLREAMAAAGHDPSGLGPDNQRLARIAAFLELHIEQGRGLVELGAPVGLATSIWPHGRWRFDFTGEPDHAGTTRLADRQDPMIPLAHTILAARDAAASHAGVATVGKTVTRPNGVNAIPAMTSGWLDCRAPSRDALERIVADVTEAATAAAQLENVAMRVTPESLTAPTEFDTKLRATAQRALGDVPELETGAGHDAGILAAVIPTAMVFVRNNTGVSHSPKEHATTDDCKAGVLALARVVEYLQRHDFDHHDQGAR</sequence>
<dbReference type="CDD" id="cd03884">
    <property type="entry name" value="M20_bAS"/>
    <property type="match status" value="1"/>
</dbReference>
<gene>
    <name evidence="5" type="ORF">BJ970_007470</name>
</gene>
<keyword evidence="6" id="KW-1185">Reference proteome</keyword>
<feature type="binding site" evidence="4">
    <location>
        <position position="282"/>
    </location>
    <ligand>
        <name>allantoate</name>
        <dbReference type="ChEBI" id="CHEBI:17536"/>
    </ligand>
</feature>
<dbReference type="PIRSF" id="PIRSF001235">
    <property type="entry name" value="Amidase_carbamoylase"/>
    <property type="match status" value="1"/>
</dbReference>
<dbReference type="PANTHER" id="PTHR32494">
    <property type="entry name" value="ALLANTOATE DEIMINASE-RELATED"/>
    <property type="match status" value="1"/>
</dbReference>
<reference evidence="5 6" key="1">
    <citation type="submission" date="2020-08" db="EMBL/GenBank/DDBJ databases">
        <title>Sequencing the genomes of 1000 actinobacteria strains.</title>
        <authorList>
            <person name="Klenk H.-P."/>
        </authorList>
    </citation>
    <scope>NUCLEOTIDE SEQUENCE [LARGE SCALE GENOMIC DNA]</scope>
    <source>
        <strain evidence="5 6">DSM 45584</strain>
    </source>
</reference>
<keyword evidence="2 5" id="KW-0378">Hydrolase</keyword>
<dbReference type="InterPro" id="IPR010158">
    <property type="entry name" value="Amidase_Cbmase"/>
</dbReference>
<dbReference type="EC" id="3.5.1.87" evidence="5"/>
<feature type="binding site" evidence="3">
    <location>
        <position position="99"/>
    </location>
    <ligand>
        <name>Zn(2+)</name>
        <dbReference type="ChEBI" id="CHEBI:29105"/>
        <label>1</label>
    </ligand>
</feature>
<dbReference type="GO" id="GO:0050538">
    <property type="term" value="F:N-carbamoyl-L-amino-acid hydrolase activity"/>
    <property type="evidence" value="ECO:0007669"/>
    <property type="project" value="UniProtKB-EC"/>
</dbReference>